<feature type="compositionally biased region" description="Low complexity" evidence="1">
    <location>
        <begin position="113"/>
        <end position="124"/>
    </location>
</feature>
<dbReference type="STRING" id="1094558.ME5_00972"/>
<reference evidence="2 3" key="1">
    <citation type="submission" date="2012-03" db="EMBL/GenBank/DDBJ databases">
        <title>The Genome Sequence of Bartonella tamiae Th239.</title>
        <authorList>
            <consortium name="The Broad Institute Genome Sequencing Platform"/>
            <consortium name="The Broad Institute Genome Sequencing Center for Infectious Disease"/>
            <person name="Feldgarden M."/>
            <person name="Kirby J."/>
            <person name="Kosoy M."/>
            <person name="Birtles R."/>
            <person name="Probert W.S."/>
            <person name="Chiaraviglio L."/>
            <person name="Young S.K."/>
            <person name="Zeng Q."/>
            <person name="Gargeya S."/>
            <person name="Fitzgerald M."/>
            <person name="Haas B."/>
            <person name="Abouelleil A."/>
            <person name="Alvarado L."/>
            <person name="Arachchi H.M."/>
            <person name="Berlin A."/>
            <person name="Chapman S.B."/>
            <person name="Gearin G."/>
            <person name="Goldberg J."/>
            <person name="Griggs A."/>
            <person name="Gujja S."/>
            <person name="Hansen M."/>
            <person name="Heiman D."/>
            <person name="Howarth C."/>
            <person name="Larimer J."/>
            <person name="Lui A."/>
            <person name="MacDonald P.J.P."/>
            <person name="McCowen C."/>
            <person name="Montmayeur A."/>
            <person name="Murphy C."/>
            <person name="Neiman D."/>
            <person name="Pearson M."/>
            <person name="Priest M."/>
            <person name="Roberts A."/>
            <person name="Saif S."/>
            <person name="Shea T."/>
            <person name="Sisk P."/>
            <person name="Stolte C."/>
            <person name="Sykes S."/>
            <person name="Wortman J."/>
            <person name="Nusbaum C."/>
            <person name="Birren B."/>
        </authorList>
    </citation>
    <scope>NUCLEOTIDE SEQUENCE [LARGE SCALE GENOMIC DNA]</scope>
    <source>
        <strain evidence="2 3">Th239</strain>
    </source>
</reference>
<name>J0QX05_9HYPH</name>
<accession>J0QX05</accession>
<dbReference type="Proteomes" id="UP000008952">
    <property type="component" value="Unassembled WGS sequence"/>
</dbReference>
<dbReference type="HOGENOM" id="CLU_155729_0_0_5"/>
<dbReference type="eggNOG" id="ENOG5032Z7R">
    <property type="taxonomic scope" value="Bacteria"/>
</dbReference>
<evidence type="ECO:0000256" key="1">
    <source>
        <dbReference type="SAM" id="MobiDB-lite"/>
    </source>
</evidence>
<dbReference type="RefSeq" id="WP_008038982.1">
    <property type="nucleotide sequence ID" value="NZ_JH725147.1"/>
</dbReference>
<keyword evidence="3" id="KW-1185">Reference proteome</keyword>
<dbReference type="InterPro" id="IPR035220">
    <property type="entry name" value="DUF5330"/>
</dbReference>
<dbReference type="PATRIC" id="fig|1094558.3.peg.1062"/>
<sequence>MIRFLFKSAFFIALLLIVISFFGPKTPSDMTNQAQSTNPISAFIALKDTLSDLGGFCDRNATTCETGKTFLGSLSARAKDGAKIAYDYIGSTIAKEDANPSVEPHTIDSSFLSSSHQNNQNINHDAASQSSQEEY</sequence>
<dbReference type="OrthoDB" id="7923950at2"/>
<dbReference type="Pfam" id="PF17264">
    <property type="entry name" value="DUF5330"/>
    <property type="match status" value="1"/>
</dbReference>
<evidence type="ECO:0000313" key="3">
    <source>
        <dbReference type="Proteomes" id="UP000008952"/>
    </source>
</evidence>
<organism evidence="2 3">
    <name type="scientific">Bartonella tamiae Th239</name>
    <dbReference type="NCBI Taxonomy" id="1094558"/>
    <lineage>
        <taxon>Bacteria</taxon>
        <taxon>Pseudomonadati</taxon>
        <taxon>Pseudomonadota</taxon>
        <taxon>Alphaproteobacteria</taxon>
        <taxon>Hyphomicrobiales</taxon>
        <taxon>Bartonellaceae</taxon>
        <taxon>Bartonella</taxon>
    </lineage>
</organism>
<dbReference type="AlphaFoldDB" id="J0QX05"/>
<gene>
    <name evidence="2" type="ORF">ME5_00972</name>
</gene>
<feature type="compositionally biased region" description="Polar residues" evidence="1">
    <location>
        <begin position="126"/>
        <end position="135"/>
    </location>
</feature>
<proteinExistence type="predicted"/>
<dbReference type="EMBL" id="AIMB01000007">
    <property type="protein sequence ID" value="EJF90571.1"/>
    <property type="molecule type" value="Genomic_DNA"/>
</dbReference>
<evidence type="ECO:0008006" key="4">
    <source>
        <dbReference type="Google" id="ProtNLM"/>
    </source>
</evidence>
<evidence type="ECO:0000313" key="2">
    <source>
        <dbReference type="EMBL" id="EJF90571.1"/>
    </source>
</evidence>
<comment type="caution">
    <text evidence="2">The sequence shown here is derived from an EMBL/GenBank/DDBJ whole genome shotgun (WGS) entry which is preliminary data.</text>
</comment>
<protein>
    <recommendedName>
        <fullName evidence="4">DUF5330 domain-containing protein</fullName>
    </recommendedName>
</protein>
<feature type="region of interest" description="Disordered" evidence="1">
    <location>
        <begin position="98"/>
        <end position="135"/>
    </location>
</feature>